<protein>
    <submittedName>
        <fullName evidence="1">Uncharacterized protein</fullName>
    </submittedName>
</protein>
<dbReference type="GeneID" id="956043"/>
<dbReference type="KEGG" id="vg:956043"/>
<evidence type="ECO:0000313" key="2">
    <source>
        <dbReference type="Proteomes" id="UP000001794"/>
    </source>
</evidence>
<name>Q8LT80_9CAUD</name>
<keyword evidence="2" id="KW-1185">Reference proteome</keyword>
<proteinExistence type="predicted"/>
<reference evidence="1 2" key="1">
    <citation type="journal article" date="2003" name="Virology">
        <title>The complete sequence of marine bacteriophage VpV262 infecting vibrio parahaemolyticus indicates that an ancestral component of a T7 viral supergroup is widespread in the marine environment.</title>
        <authorList>
            <person name="Hardies S.C."/>
            <person name="Comeau A.M."/>
            <person name="Serwer P."/>
            <person name="Suttle C.A."/>
        </authorList>
    </citation>
    <scope>NUCLEOTIDE SEQUENCE</scope>
</reference>
<organism evidence="1 2">
    <name type="scientific">Vibrio phage VpV262</name>
    <dbReference type="NCBI Taxonomy" id="2907796"/>
    <lineage>
        <taxon>Viruses</taxon>
        <taxon>Duplodnaviria</taxon>
        <taxon>Heunggongvirae</taxon>
        <taxon>Uroviricota</taxon>
        <taxon>Caudoviricetes</taxon>
        <taxon>Zobellviridae</taxon>
        <taxon>Vipivirus</taxon>
        <taxon>Vipivirus canadense</taxon>
    </lineage>
</organism>
<evidence type="ECO:0000313" key="1">
    <source>
        <dbReference type="EMBL" id="AAM28370.1"/>
    </source>
</evidence>
<dbReference type="RefSeq" id="NP_640283.1">
    <property type="nucleotide sequence ID" value="NC_003907.2"/>
</dbReference>
<accession>Q8LT80</accession>
<dbReference type="EMBL" id="AY095314">
    <property type="protein sequence ID" value="AAM28370.1"/>
    <property type="molecule type" value="Genomic_DNA"/>
</dbReference>
<sequence length="128" mass="14589">MTFRFNYNQFTANDAGRKLVCVSATSDYFTVGKTYIIKMDGNSPCLITDDGQHLHATGSEFEFYHGQNLTPKQPKAGEVWSRRRTFTTCSLYVVASVVDGRVYTHHINGNARFCDPVEQFLRDNTFVF</sequence>
<dbReference type="Proteomes" id="UP000001794">
    <property type="component" value="Segment"/>
</dbReference>